<keyword evidence="7" id="KW-0460">Magnesium</keyword>
<keyword evidence="10" id="KW-1185">Reference proteome</keyword>
<dbReference type="PANTHER" id="PTHR22926">
    <property type="entry name" value="PHOSPHO-N-ACETYLMURAMOYL-PENTAPEPTIDE-TRANSFERASE"/>
    <property type="match status" value="1"/>
</dbReference>
<dbReference type="OrthoDB" id="9783652at2"/>
<dbReference type="GO" id="GO:0016780">
    <property type="term" value="F:phosphotransferase activity, for other substituted phosphate groups"/>
    <property type="evidence" value="ECO:0007669"/>
    <property type="project" value="InterPro"/>
</dbReference>
<evidence type="ECO:0000256" key="8">
    <source>
        <dbReference type="SAM" id="Phobius"/>
    </source>
</evidence>
<dbReference type="GO" id="GO:0046872">
    <property type="term" value="F:metal ion binding"/>
    <property type="evidence" value="ECO:0007669"/>
    <property type="project" value="UniProtKB-KW"/>
</dbReference>
<dbReference type="STRING" id="1236501.GCA_000613865_03064"/>
<dbReference type="AlphaFoldDB" id="A0A252BVH5"/>
<evidence type="ECO:0000256" key="7">
    <source>
        <dbReference type="PIRSR" id="PIRSR600715-1"/>
    </source>
</evidence>
<evidence type="ECO:0000256" key="2">
    <source>
        <dbReference type="ARBA" id="ARBA00022475"/>
    </source>
</evidence>
<comment type="caution">
    <text evidence="9">The sequence shown here is derived from an EMBL/GenBank/DDBJ whole genome shotgun (WGS) entry which is preliminary data.</text>
</comment>
<feature type="transmembrane region" description="Helical" evidence="8">
    <location>
        <begin position="308"/>
        <end position="331"/>
    </location>
</feature>
<keyword evidence="5 8" id="KW-1133">Transmembrane helix</keyword>
<keyword evidence="2" id="KW-1003">Cell membrane</keyword>
<feature type="transmembrane region" description="Helical" evidence="8">
    <location>
        <begin position="179"/>
        <end position="196"/>
    </location>
</feature>
<dbReference type="GO" id="GO:0005886">
    <property type="term" value="C:plasma membrane"/>
    <property type="evidence" value="ECO:0007669"/>
    <property type="project" value="UniProtKB-SubCell"/>
</dbReference>
<dbReference type="Pfam" id="PF00953">
    <property type="entry name" value="Glycos_transf_4"/>
    <property type="match status" value="1"/>
</dbReference>
<dbReference type="GO" id="GO:0009103">
    <property type="term" value="P:lipopolysaccharide biosynthetic process"/>
    <property type="evidence" value="ECO:0007669"/>
    <property type="project" value="TreeGrafter"/>
</dbReference>
<dbReference type="Proteomes" id="UP000194931">
    <property type="component" value="Unassembled WGS sequence"/>
</dbReference>
<dbReference type="GO" id="GO:0071555">
    <property type="term" value="P:cell wall organization"/>
    <property type="evidence" value="ECO:0007669"/>
    <property type="project" value="TreeGrafter"/>
</dbReference>
<feature type="transmembrane region" description="Helical" evidence="8">
    <location>
        <begin position="232"/>
        <end position="253"/>
    </location>
</feature>
<feature type="binding site" evidence="7">
    <location>
        <position position="207"/>
    </location>
    <ligand>
        <name>Mg(2+)</name>
        <dbReference type="ChEBI" id="CHEBI:18420"/>
    </ligand>
</feature>
<comment type="cofactor">
    <cofactor evidence="7">
        <name>Mg(2+)</name>
        <dbReference type="ChEBI" id="CHEBI:18420"/>
    </cofactor>
</comment>
<organism evidence="9 10">
    <name type="scientific">Acetobacter okinawensis</name>
    <dbReference type="NCBI Taxonomy" id="1076594"/>
    <lineage>
        <taxon>Bacteria</taxon>
        <taxon>Pseudomonadati</taxon>
        <taxon>Pseudomonadota</taxon>
        <taxon>Alphaproteobacteria</taxon>
        <taxon>Acetobacterales</taxon>
        <taxon>Acetobacteraceae</taxon>
        <taxon>Acetobacter</taxon>
    </lineage>
</organism>
<dbReference type="PANTHER" id="PTHR22926:SF3">
    <property type="entry name" value="UNDECAPRENYL-PHOSPHATE ALPHA-N-ACETYLGLUCOSAMINYL 1-PHOSPHATE TRANSFERASE"/>
    <property type="match status" value="1"/>
</dbReference>
<evidence type="ECO:0000256" key="4">
    <source>
        <dbReference type="ARBA" id="ARBA00022692"/>
    </source>
</evidence>
<dbReference type="EMBL" id="JOPJ01000009">
    <property type="protein sequence ID" value="OUJ12801.1"/>
    <property type="molecule type" value="Genomic_DNA"/>
</dbReference>
<reference evidence="10" key="1">
    <citation type="submission" date="2014-06" db="EMBL/GenBank/DDBJ databases">
        <authorList>
            <person name="Winans N.J."/>
            <person name="Newell P.D."/>
            <person name="Douglas A.E."/>
        </authorList>
    </citation>
    <scope>NUCLEOTIDE SEQUENCE [LARGE SCALE GENOMIC DNA]</scope>
</reference>
<feature type="transmembrane region" description="Helical" evidence="8">
    <location>
        <begin position="49"/>
        <end position="68"/>
    </location>
</feature>
<dbReference type="GO" id="GO:0044038">
    <property type="term" value="P:cell wall macromolecule biosynthetic process"/>
    <property type="evidence" value="ECO:0007669"/>
    <property type="project" value="TreeGrafter"/>
</dbReference>
<dbReference type="eggNOG" id="COG0472">
    <property type="taxonomic scope" value="Bacteria"/>
</dbReference>
<feature type="transmembrane region" description="Helical" evidence="8">
    <location>
        <begin position="74"/>
        <end position="94"/>
    </location>
</feature>
<evidence type="ECO:0000256" key="1">
    <source>
        <dbReference type="ARBA" id="ARBA00004651"/>
    </source>
</evidence>
<keyword evidence="6 8" id="KW-0472">Membrane</keyword>
<gene>
    <name evidence="9" type="ORF">HK26_12950</name>
</gene>
<evidence type="ECO:0000313" key="9">
    <source>
        <dbReference type="EMBL" id="OUJ12801.1"/>
    </source>
</evidence>
<keyword evidence="7" id="KW-0479">Metal-binding</keyword>
<proteinExistence type="predicted"/>
<evidence type="ECO:0000256" key="3">
    <source>
        <dbReference type="ARBA" id="ARBA00022679"/>
    </source>
</evidence>
<comment type="subcellular location">
    <subcellularLocation>
        <location evidence="1">Cell membrane</location>
        <topology evidence="1">Multi-pass membrane protein</topology>
    </subcellularLocation>
</comment>
<evidence type="ECO:0000313" key="10">
    <source>
        <dbReference type="Proteomes" id="UP000194931"/>
    </source>
</evidence>
<keyword evidence="4 8" id="KW-0812">Transmembrane</keyword>
<protein>
    <submittedName>
        <fullName evidence="9">UDP-phosphate alpha-N-acetylglucosaminephosphotransferase</fullName>
    </submittedName>
</protein>
<feature type="transmembrane region" description="Helical" evidence="8">
    <location>
        <begin position="6"/>
        <end position="28"/>
    </location>
</feature>
<keyword evidence="3 9" id="KW-0808">Transferase</keyword>
<name>A0A252BVH5_9PROT</name>
<sequence length="341" mass="36367">MPFFFHALAFFCLFCATVLSAALVRRMIRLAIMDHPVHRSAHATPTPKGGGIGVMVAFGLFFPLMQLLTGQPVLSLSCLLTACALVLLCSVSWLDDLYQWPPTIKLAAQTAAACMVVGGGISLSWPTPLAGAILSGLWLIFMTNATNFMDGLNGLIAGCLSCAAVALAFVAPAFGVPELQWPSLLLACCLLGFLPFNFPHARIFMGDVGSQGCGLLAGTAVLYIASHTTQPGGWLLGPALLFPLIYDVVFTLIRRCCAGHPLLRAHRGHLYQILHRSHVPVPVVSALEWCMTLWGGAIASLVVPTANIWASAGGLALLMLPQLAWTAFAVARTRTHPVGRW</sequence>
<dbReference type="RefSeq" id="WP_086638942.1">
    <property type="nucleotide sequence ID" value="NZ_JOPJ01000009.1"/>
</dbReference>
<feature type="transmembrane region" description="Helical" evidence="8">
    <location>
        <begin position="208"/>
        <end position="226"/>
    </location>
</feature>
<evidence type="ECO:0000256" key="5">
    <source>
        <dbReference type="ARBA" id="ARBA00022989"/>
    </source>
</evidence>
<feature type="binding site" evidence="7">
    <location>
        <position position="147"/>
    </location>
    <ligand>
        <name>Mg(2+)</name>
        <dbReference type="ChEBI" id="CHEBI:18420"/>
    </ligand>
</feature>
<feature type="transmembrane region" description="Helical" evidence="8">
    <location>
        <begin position="155"/>
        <end position="173"/>
    </location>
</feature>
<accession>A0A252BVH5</accession>
<dbReference type="InterPro" id="IPR000715">
    <property type="entry name" value="Glycosyl_transferase_4"/>
</dbReference>
<evidence type="ECO:0000256" key="6">
    <source>
        <dbReference type="ARBA" id="ARBA00023136"/>
    </source>
</evidence>